<evidence type="ECO:0000313" key="4">
    <source>
        <dbReference type="Proteomes" id="UP001597052"/>
    </source>
</evidence>
<feature type="transmembrane region" description="Helical" evidence="2">
    <location>
        <begin position="84"/>
        <end position="102"/>
    </location>
</feature>
<accession>A0ABD6D348</accession>
<dbReference type="Pfam" id="PF04307">
    <property type="entry name" value="YdjM"/>
    <property type="match status" value="1"/>
</dbReference>
<keyword evidence="2" id="KW-0812">Transmembrane</keyword>
<feature type="transmembrane region" description="Helical" evidence="2">
    <location>
        <begin position="30"/>
        <end position="48"/>
    </location>
</feature>
<dbReference type="InterPro" id="IPR007404">
    <property type="entry name" value="YdjM-like"/>
</dbReference>
<evidence type="ECO:0000256" key="2">
    <source>
        <dbReference type="SAM" id="Phobius"/>
    </source>
</evidence>
<keyword evidence="2" id="KW-1133">Transmembrane helix</keyword>
<keyword evidence="4" id="KW-1185">Reference proteome</keyword>
<comment type="caution">
    <text evidence="3">The sequence shown here is derived from an EMBL/GenBank/DDBJ whole genome shotgun (WGS) entry which is preliminary data.</text>
</comment>
<dbReference type="Proteomes" id="UP001597052">
    <property type="component" value="Unassembled WGS sequence"/>
</dbReference>
<feature type="transmembrane region" description="Helical" evidence="2">
    <location>
        <begin position="189"/>
        <end position="210"/>
    </location>
</feature>
<dbReference type="EMBL" id="JBHUDM010000001">
    <property type="protein sequence ID" value="MFD1640605.1"/>
    <property type="molecule type" value="Genomic_DNA"/>
</dbReference>
<dbReference type="GO" id="GO:0016787">
    <property type="term" value="F:hydrolase activity"/>
    <property type="evidence" value="ECO:0007669"/>
    <property type="project" value="UniProtKB-KW"/>
</dbReference>
<reference evidence="3 4" key="1">
    <citation type="journal article" date="2019" name="Int. J. Syst. Evol. Microbiol.">
        <title>The Global Catalogue of Microorganisms (GCM) 10K type strain sequencing project: providing services to taxonomists for standard genome sequencing and annotation.</title>
        <authorList>
            <consortium name="The Broad Institute Genomics Platform"/>
            <consortium name="The Broad Institute Genome Sequencing Center for Infectious Disease"/>
            <person name="Wu L."/>
            <person name="Ma J."/>
        </authorList>
    </citation>
    <scope>NUCLEOTIDE SEQUENCE [LARGE SCALE GENOMIC DNA]</scope>
    <source>
        <strain evidence="3 4">CGMCC 1.10593</strain>
    </source>
</reference>
<feature type="transmembrane region" description="Helical" evidence="2">
    <location>
        <begin position="6"/>
        <end position="23"/>
    </location>
</feature>
<evidence type="ECO:0000256" key="1">
    <source>
        <dbReference type="SAM" id="MobiDB-lite"/>
    </source>
</evidence>
<sequence>MPTSTVHAAVAFLVAVGLLGEYYDRRALAIILGIVLFPELDTALGLVMDGAHRTVFHTLFTSVVAAGVVYWDTSREGSWIRGRWGAAGVRLAWVGVFVHTFAHLGLDWAHLSGINIAWPLVDQFFSLDGELYYSATEGVVQTFVDVAVDPETGRQQVDAGGGGTTATTHVSSPVQPSKEPSEGPVDRRFPIAVGGWQLYFLVVGAFTLLARRVQSTPKGTKES</sequence>
<dbReference type="AlphaFoldDB" id="A0ABD6D348"/>
<dbReference type="RefSeq" id="WP_256394308.1">
    <property type="nucleotide sequence ID" value="NZ_JANHDJ010000001.1"/>
</dbReference>
<protein>
    <submittedName>
        <fullName evidence="3">Metal-dependent hydrolase</fullName>
    </submittedName>
</protein>
<keyword evidence="3" id="KW-0378">Hydrolase</keyword>
<feature type="region of interest" description="Disordered" evidence="1">
    <location>
        <begin position="153"/>
        <end position="186"/>
    </location>
</feature>
<feature type="transmembrane region" description="Helical" evidence="2">
    <location>
        <begin position="54"/>
        <end position="72"/>
    </location>
</feature>
<evidence type="ECO:0000313" key="3">
    <source>
        <dbReference type="EMBL" id="MFD1640605.1"/>
    </source>
</evidence>
<gene>
    <name evidence="3" type="ORF">ACFSBW_01775</name>
</gene>
<name>A0ABD6D348_9EURY</name>
<keyword evidence="2" id="KW-0472">Membrane</keyword>
<proteinExistence type="predicted"/>
<organism evidence="3 4">
    <name type="scientific">Halohasta litorea</name>
    <dbReference type="NCBI Taxonomy" id="869891"/>
    <lineage>
        <taxon>Archaea</taxon>
        <taxon>Methanobacteriati</taxon>
        <taxon>Methanobacteriota</taxon>
        <taxon>Stenosarchaea group</taxon>
        <taxon>Halobacteria</taxon>
        <taxon>Halobacteriales</taxon>
        <taxon>Haloferacaceae</taxon>
        <taxon>Halohasta</taxon>
    </lineage>
</organism>